<dbReference type="AlphaFoldDB" id="A0A1H9WVJ7"/>
<reference evidence="2 3" key="1">
    <citation type="submission" date="2016-10" db="EMBL/GenBank/DDBJ databases">
        <authorList>
            <person name="de Groot N.N."/>
        </authorList>
    </citation>
    <scope>NUCLEOTIDE SEQUENCE [LARGE SCALE GENOMIC DNA]</scope>
    <source>
        <strain evidence="2 3">AR40</strain>
    </source>
</reference>
<sequence>MTKFIKYTFLIIVISILMFESVVLGILLFPKGKFYSSYPSLIVDKYRTLIETNEPKIIVVSGSSSAFGLDQNMLEQSSNYKVVNMGLHAGFGHYVISELTKTNINEGDIVLLAYEYNWIDEFFVMEPSLVMTGVDDHIEIYAHVPVDKWPSIIGYLFEFAEMKNSAQYVGGNYSRAAFDSETGQMTLNRVETYDGDNCEQISDITQDIPQETIDYLVDYKNYIEKRGAKVYFVAPPVFEGAVPYSGEEFDGYISNIEKYTGIKYISNPSDYFMSENLMYDTIYHCNNKGEEVRTRLLIDDLKREEIIR</sequence>
<dbReference type="OrthoDB" id="2048408at2"/>
<evidence type="ECO:0000313" key="2">
    <source>
        <dbReference type="EMBL" id="SES37948.1"/>
    </source>
</evidence>
<accession>A0A1H9WVJ7</accession>
<proteinExistence type="predicted"/>
<evidence type="ECO:0000256" key="1">
    <source>
        <dbReference type="SAM" id="Phobius"/>
    </source>
</evidence>
<dbReference type="Proteomes" id="UP000182584">
    <property type="component" value="Unassembled WGS sequence"/>
</dbReference>
<evidence type="ECO:0000313" key="3">
    <source>
        <dbReference type="Proteomes" id="UP000182584"/>
    </source>
</evidence>
<keyword evidence="1" id="KW-0812">Transmembrane</keyword>
<gene>
    <name evidence="2" type="ORF">SAMN04487884_13526</name>
</gene>
<protein>
    <recommendedName>
        <fullName evidence="4">SGNH/GDSL hydrolase family protein</fullName>
    </recommendedName>
</protein>
<keyword evidence="1" id="KW-1133">Transmembrane helix</keyword>
<dbReference type="EMBL" id="FOGJ01000035">
    <property type="protein sequence ID" value="SES37948.1"/>
    <property type="molecule type" value="Genomic_DNA"/>
</dbReference>
<dbReference type="RefSeq" id="WP_074758637.1">
    <property type="nucleotide sequence ID" value="NZ_FOGJ01000035.1"/>
</dbReference>
<name>A0A1H9WVJ7_BUTFI</name>
<feature type="transmembrane region" description="Helical" evidence="1">
    <location>
        <begin position="7"/>
        <end position="29"/>
    </location>
</feature>
<organism evidence="2 3">
    <name type="scientific">Butyrivibrio fibrisolvens</name>
    <dbReference type="NCBI Taxonomy" id="831"/>
    <lineage>
        <taxon>Bacteria</taxon>
        <taxon>Bacillati</taxon>
        <taxon>Bacillota</taxon>
        <taxon>Clostridia</taxon>
        <taxon>Lachnospirales</taxon>
        <taxon>Lachnospiraceae</taxon>
        <taxon>Butyrivibrio</taxon>
    </lineage>
</organism>
<evidence type="ECO:0008006" key="4">
    <source>
        <dbReference type="Google" id="ProtNLM"/>
    </source>
</evidence>
<keyword evidence="1" id="KW-0472">Membrane</keyword>